<sequence>MIVGCPSQSIKNGGRVRVPSPRSTCSSATWSTSPPSIHYQTCPRWLKFRMPSSTRAAAADGRYRLGPLLALSLLAVLGGGDLFGEVTRFIAGYDLELRARLGLPDTVRLAGSALIRLLARPDGDAFDAATCAYLAALADCAPSAISADARAPLFGLAVDGKTLRGSRTGQSMTHLLAATRRHPQIVVAQHQVLATSNEIPIFRPLLSDLDLTDAVITTDALHTQHEHARQIVDAGGHYMFIVKGSQPTLLRRLKAQPWREAIRPLRATGSDRLLRGCASPSLRVADRRADLGAGRERVRVTAPGRPSSACRLTRGRARSTTACYRYAWPPRLAIILHTLYKPSQAFPTCWVHPSGSRGPSPVQPSFLTTSALAMSPISRPEVSGSDPATKVTVPSTSPLDRSITSRRSSGSRSVLRAMAMPLRPSASLASFTIRAPGNAAIMRMAAARTAGGVGAFMSMSSPISHSMSCSEYCLPSERPEPAAF</sequence>
<dbReference type="GO" id="GO:0006313">
    <property type="term" value="P:DNA transposition"/>
    <property type="evidence" value="ECO:0007669"/>
    <property type="project" value="InterPro"/>
</dbReference>
<feature type="region of interest" description="Disordered" evidence="1">
    <location>
        <begin position="1"/>
        <end position="31"/>
    </location>
</feature>
<evidence type="ECO:0000259" key="2">
    <source>
        <dbReference type="Pfam" id="PF01609"/>
    </source>
</evidence>
<dbReference type="PANTHER" id="PTHR30298:SF0">
    <property type="entry name" value="PROTEIN YBFL-RELATED"/>
    <property type="match status" value="1"/>
</dbReference>
<feature type="compositionally biased region" description="Polar residues" evidence="1">
    <location>
        <begin position="1"/>
        <end position="11"/>
    </location>
</feature>
<accession>A0A4R4VDA6</accession>
<keyword evidence="4" id="KW-1185">Reference proteome</keyword>
<dbReference type="GO" id="GO:0004803">
    <property type="term" value="F:transposase activity"/>
    <property type="evidence" value="ECO:0007669"/>
    <property type="project" value="InterPro"/>
</dbReference>
<evidence type="ECO:0000256" key="1">
    <source>
        <dbReference type="SAM" id="MobiDB-lite"/>
    </source>
</evidence>
<name>A0A4R4VDA6_9ACTN</name>
<dbReference type="PANTHER" id="PTHR30298">
    <property type="entry name" value="H REPEAT-ASSOCIATED PREDICTED TRANSPOSASE"/>
    <property type="match status" value="1"/>
</dbReference>
<dbReference type="GO" id="GO:0003677">
    <property type="term" value="F:DNA binding"/>
    <property type="evidence" value="ECO:0007669"/>
    <property type="project" value="InterPro"/>
</dbReference>
<dbReference type="Proteomes" id="UP000295258">
    <property type="component" value="Unassembled WGS sequence"/>
</dbReference>
<proteinExistence type="predicted"/>
<protein>
    <submittedName>
        <fullName evidence="3">ISAs1 family transposase</fullName>
    </submittedName>
</protein>
<dbReference type="Pfam" id="PF01609">
    <property type="entry name" value="DDE_Tnp_1"/>
    <property type="match status" value="1"/>
</dbReference>
<reference evidence="3 4" key="1">
    <citation type="submission" date="2019-03" db="EMBL/GenBank/DDBJ databases">
        <title>Draft genome sequences of novel Actinobacteria.</title>
        <authorList>
            <person name="Sahin N."/>
            <person name="Ay H."/>
            <person name="Saygin H."/>
        </authorList>
    </citation>
    <scope>NUCLEOTIDE SEQUENCE [LARGE SCALE GENOMIC DNA]</scope>
    <source>
        <strain evidence="3 4">KC310</strain>
    </source>
</reference>
<feature type="region of interest" description="Disordered" evidence="1">
    <location>
        <begin position="377"/>
        <end position="410"/>
    </location>
</feature>
<dbReference type="EMBL" id="SMKO01000092">
    <property type="protein sequence ID" value="TDD00493.1"/>
    <property type="molecule type" value="Genomic_DNA"/>
</dbReference>
<gene>
    <name evidence="3" type="ORF">E1292_28435</name>
</gene>
<dbReference type="AlphaFoldDB" id="A0A4R4VDA6"/>
<dbReference type="InterPro" id="IPR047647">
    <property type="entry name" value="ISAs1_transpos"/>
</dbReference>
<dbReference type="NCBIfam" id="NF033564">
    <property type="entry name" value="transpos_ISAs1"/>
    <property type="match status" value="1"/>
</dbReference>
<evidence type="ECO:0000313" key="3">
    <source>
        <dbReference type="EMBL" id="TDD00493.1"/>
    </source>
</evidence>
<feature type="compositionally biased region" description="Polar residues" evidence="1">
    <location>
        <begin position="21"/>
        <end position="31"/>
    </location>
</feature>
<feature type="domain" description="Transposase IS4-like" evidence="2">
    <location>
        <begin position="156"/>
        <end position="259"/>
    </location>
</feature>
<comment type="caution">
    <text evidence="3">The sequence shown here is derived from an EMBL/GenBank/DDBJ whole genome shotgun (WGS) entry which is preliminary data.</text>
</comment>
<feature type="compositionally biased region" description="Low complexity" evidence="1">
    <location>
        <begin position="401"/>
        <end position="410"/>
    </location>
</feature>
<organism evidence="3 4">
    <name type="scientific">Nonomuraea deserti</name>
    <dbReference type="NCBI Taxonomy" id="1848322"/>
    <lineage>
        <taxon>Bacteria</taxon>
        <taxon>Bacillati</taxon>
        <taxon>Actinomycetota</taxon>
        <taxon>Actinomycetes</taxon>
        <taxon>Streptosporangiales</taxon>
        <taxon>Streptosporangiaceae</taxon>
        <taxon>Nonomuraea</taxon>
    </lineage>
</organism>
<evidence type="ECO:0000313" key="4">
    <source>
        <dbReference type="Proteomes" id="UP000295258"/>
    </source>
</evidence>
<dbReference type="InterPro" id="IPR002559">
    <property type="entry name" value="Transposase_11"/>
</dbReference>
<dbReference type="InterPro" id="IPR051698">
    <property type="entry name" value="Transposase_11-like"/>
</dbReference>